<reference evidence="1" key="2">
    <citation type="submission" date="2022-06" db="UniProtKB">
        <authorList>
            <consortium name="EnsemblMetazoa"/>
        </authorList>
    </citation>
    <scope>IDENTIFICATION</scope>
    <source>
        <strain evidence="1">PS312</strain>
    </source>
</reference>
<proteinExistence type="predicted"/>
<accession>A0A8R1Y6T9</accession>
<dbReference type="EnsemblMetazoa" id="PPA05728.1">
    <property type="protein sequence ID" value="PPA05728.1"/>
    <property type="gene ID" value="WBGene00095282"/>
</dbReference>
<accession>A0A2A6BKZ1</accession>
<organism evidence="1 2">
    <name type="scientific">Pristionchus pacificus</name>
    <name type="common">Parasitic nematode worm</name>
    <dbReference type="NCBI Taxonomy" id="54126"/>
    <lineage>
        <taxon>Eukaryota</taxon>
        <taxon>Metazoa</taxon>
        <taxon>Ecdysozoa</taxon>
        <taxon>Nematoda</taxon>
        <taxon>Chromadorea</taxon>
        <taxon>Rhabditida</taxon>
        <taxon>Rhabditina</taxon>
        <taxon>Diplogasteromorpha</taxon>
        <taxon>Diplogasteroidea</taxon>
        <taxon>Neodiplogasteridae</taxon>
        <taxon>Pristionchus</taxon>
    </lineage>
</organism>
<dbReference type="AlphaFoldDB" id="A0A2A6BKZ1"/>
<sequence>MNAKLLLTLLLQVVAISAYHFVLYPVNIDEAIEESSLRPKRSFDRIENSDFGLSVFKRSIPLKRAFDRLDFTDFSRRKRAFDRLDFTDFSMRRKRSFDRIENSDFGLFKRSVAPMPLTAGVENVQDLDDQSRAALVQQLADSIRTLRRVREAEQTAATEEEKKQ</sequence>
<gene>
    <name evidence="1" type="primary">WBGene00095282</name>
</gene>
<keyword evidence="2" id="KW-1185">Reference proteome</keyword>
<dbReference type="OrthoDB" id="5850233at2759"/>
<evidence type="ECO:0000313" key="1">
    <source>
        <dbReference type="EnsemblMetazoa" id="PPA05728.1"/>
    </source>
</evidence>
<name>A0A2A6BKZ1_PRIPA</name>
<dbReference type="Proteomes" id="UP000005239">
    <property type="component" value="Unassembled WGS sequence"/>
</dbReference>
<evidence type="ECO:0000313" key="2">
    <source>
        <dbReference type="Proteomes" id="UP000005239"/>
    </source>
</evidence>
<protein>
    <submittedName>
        <fullName evidence="1">Nlp-8</fullName>
    </submittedName>
</protein>
<reference evidence="2" key="1">
    <citation type="journal article" date="2008" name="Nat. Genet.">
        <title>The Pristionchus pacificus genome provides a unique perspective on nematode lifestyle and parasitism.</title>
        <authorList>
            <person name="Dieterich C."/>
            <person name="Clifton S.W."/>
            <person name="Schuster L.N."/>
            <person name="Chinwalla A."/>
            <person name="Delehaunty K."/>
            <person name="Dinkelacker I."/>
            <person name="Fulton L."/>
            <person name="Fulton R."/>
            <person name="Godfrey J."/>
            <person name="Minx P."/>
            <person name="Mitreva M."/>
            <person name="Roeseler W."/>
            <person name="Tian H."/>
            <person name="Witte H."/>
            <person name="Yang S.P."/>
            <person name="Wilson R.K."/>
            <person name="Sommer R.J."/>
        </authorList>
    </citation>
    <scope>NUCLEOTIDE SEQUENCE [LARGE SCALE GENOMIC DNA]</scope>
    <source>
        <strain evidence="2">PS312</strain>
    </source>
</reference>